<dbReference type="PANTHER" id="PTHR30146">
    <property type="entry name" value="LACI-RELATED TRANSCRIPTIONAL REPRESSOR"/>
    <property type="match status" value="1"/>
</dbReference>
<feature type="domain" description="HTH lacI-type" evidence="5">
    <location>
        <begin position="13"/>
        <end position="67"/>
    </location>
</feature>
<sequence length="362" mass="37781">MNEGVSTRRRGGPTLSDVAQLAGVSSMTVSRVVNGNDRVHAATRKIVNAAIATLNYVPSSAARTLAGVASIRLGLLCSNPSTGYLSDVLLGSLEQASRAGAHLVVERCRIGDHEADIVRHLLASGVDGVILPPPLCDSAAVLDVLAEANIPVAVVASAAPASHVLAVMIDDFRAAFAMTDHLIALGHERIGFIAGHPNLAASDRRLAGYRAAVESAGIAMDDRLIANGLFTYRSGLDATEMLLNEPSPPSAIFACNDDMAAAAVAMAHRRGLDVPADLTVCGFDDTRIATAIWPALTTIHQPTAAMARTAVELLAATIRGLPPGDGGGHRTMDFTLVRRQSDSAPRRRPAMRAAEGRPNAYA</sequence>
<dbReference type="Proteomes" id="UP001419910">
    <property type="component" value="Unassembled WGS sequence"/>
</dbReference>
<dbReference type="Gene3D" id="1.10.260.40">
    <property type="entry name" value="lambda repressor-like DNA-binding domains"/>
    <property type="match status" value="1"/>
</dbReference>
<dbReference type="Gene3D" id="3.40.50.2300">
    <property type="match status" value="2"/>
</dbReference>
<keyword evidence="1" id="KW-0805">Transcription regulation</keyword>
<dbReference type="PROSITE" id="PS50932">
    <property type="entry name" value="HTH_LACI_2"/>
    <property type="match status" value="1"/>
</dbReference>
<accession>A0ABU9Y7B3</accession>
<evidence type="ECO:0000313" key="7">
    <source>
        <dbReference type="Proteomes" id="UP001419910"/>
    </source>
</evidence>
<reference evidence="6 7" key="1">
    <citation type="submission" date="2024-05" db="EMBL/GenBank/DDBJ databases">
        <authorList>
            <person name="Liu Q."/>
            <person name="Xin Y.-H."/>
        </authorList>
    </citation>
    <scope>NUCLEOTIDE SEQUENCE [LARGE SCALE GENOMIC DNA]</scope>
    <source>
        <strain evidence="6 7">CGMCC 1.10181</strain>
    </source>
</reference>
<evidence type="ECO:0000259" key="5">
    <source>
        <dbReference type="PROSITE" id="PS50932"/>
    </source>
</evidence>
<dbReference type="PROSITE" id="PS00356">
    <property type="entry name" value="HTH_LACI_1"/>
    <property type="match status" value="1"/>
</dbReference>
<evidence type="ECO:0000313" key="6">
    <source>
        <dbReference type="EMBL" id="MEN2791705.1"/>
    </source>
</evidence>
<evidence type="ECO:0000256" key="2">
    <source>
        <dbReference type="ARBA" id="ARBA00023125"/>
    </source>
</evidence>
<name>A0ABU9Y7B3_9SPHN</name>
<dbReference type="InterPro" id="IPR046335">
    <property type="entry name" value="LacI/GalR-like_sensor"/>
</dbReference>
<organism evidence="6 7">
    <name type="scientific">Sphingomonas oligophenolica</name>
    <dbReference type="NCBI Taxonomy" id="301154"/>
    <lineage>
        <taxon>Bacteria</taxon>
        <taxon>Pseudomonadati</taxon>
        <taxon>Pseudomonadota</taxon>
        <taxon>Alphaproteobacteria</taxon>
        <taxon>Sphingomonadales</taxon>
        <taxon>Sphingomonadaceae</taxon>
        <taxon>Sphingomonas</taxon>
    </lineage>
</organism>
<dbReference type="Pfam" id="PF13377">
    <property type="entry name" value="Peripla_BP_3"/>
    <property type="match status" value="1"/>
</dbReference>
<dbReference type="CDD" id="cd01545">
    <property type="entry name" value="PBP1_SalR"/>
    <property type="match status" value="1"/>
</dbReference>
<dbReference type="GO" id="GO:0003677">
    <property type="term" value="F:DNA binding"/>
    <property type="evidence" value="ECO:0007669"/>
    <property type="project" value="UniProtKB-KW"/>
</dbReference>
<dbReference type="SUPFAM" id="SSF53822">
    <property type="entry name" value="Periplasmic binding protein-like I"/>
    <property type="match status" value="1"/>
</dbReference>
<dbReference type="InterPro" id="IPR000843">
    <property type="entry name" value="HTH_LacI"/>
</dbReference>
<evidence type="ECO:0000256" key="3">
    <source>
        <dbReference type="ARBA" id="ARBA00023163"/>
    </source>
</evidence>
<dbReference type="InterPro" id="IPR010982">
    <property type="entry name" value="Lambda_DNA-bd_dom_sf"/>
</dbReference>
<dbReference type="InterPro" id="IPR028082">
    <property type="entry name" value="Peripla_BP_I"/>
</dbReference>
<comment type="caution">
    <text evidence="6">The sequence shown here is derived from an EMBL/GenBank/DDBJ whole genome shotgun (WGS) entry which is preliminary data.</text>
</comment>
<feature type="region of interest" description="Disordered" evidence="4">
    <location>
        <begin position="338"/>
        <end position="362"/>
    </location>
</feature>
<protein>
    <submittedName>
        <fullName evidence="6">LacI family DNA-binding transcriptional regulator</fullName>
    </submittedName>
</protein>
<dbReference type="EMBL" id="JBDIME010000019">
    <property type="protein sequence ID" value="MEN2791705.1"/>
    <property type="molecule type" value="Genomic_DNA"/>
</dbReference>
<keyword evidence="2 6" id="KW-0238">DNA-binding</keyword>
<keyword evidence="7" id="KW-1185">Reference proteome</keyword>
<keyword evidence="3" id="KW-0804">Transcription</keyword>
<proteinExistence type="predicted"/>
<dbReference type="PANTHER" id="PTHR30146:SF153">
    <property type="entry name" value="LACTOSE OPERON REPRESSOR"/>
    <property type="match status" value="1"/>
</dbReference>
<evidence type="ECO:0000256" key="4">
    <source>
        <dbReference type="SAM" id="MobiDB-lite"/>
    </source>
</evidence>
<dbReference type="Pfam" id="PF00356">
    <property type="entry name" value="LacI"/>
    <property type="match status" value="1"/>
</dbReference>
<dbReference type="PRINTS" id="PR00036">
    <property type="entry name" value="HTHLACI"/>
</dbReference>
<dbReference type="SMART" id="SM00354">
    <property type="entry name" value="HTH_LACI"/>
    <property type="match status" value="1"/>
</dbReference>
<evidence type="ECO:0000256" key="1">
    <source>
        <dbReference type="ARBA" id="ARBA00023015"/>
    </source>
</evidence>
<gene>
    <name evidence="6" type="ORF">ABC974_18890</name>
</gene>
<dbReference type="CDD" id="cd01392">
    <property type="entry name" value="HTH_LacI"/>
    <property type="match status" value="1"/>
</dbReference>
<dbReference type="SUPFAM" id="SSF47413">
    <property type="entry name" value="lambda repressor-like DNA-binding domains"/>
    <property type="match status" value="1"/>
</dbReference>